<gene>
    <name evidence="2" type="ORF">FB559_1940</name>
</gene>
<dbReference type="OrthoDB" id="3320501at2"/>
<keyword evidence="3" id="KW-1185">Reference proteome</keyword>
<feature type="compositionally biased region" description="Low complexity" evidence="1">
    <location>
        <begin position="540"/>
        <end position="568"/>
    </location>
</feature>
<dbReference type="Gene3D" id="3.90.176.10">
    <property type="entry name" value="Toxin ADP-ribosyltransferase, Chain A, domain 1"/>
    <property type="match status" value="1"/>
</dbReference>
<reference evidence="2 3" key="1">
    <citation type="submission" date="2019-06" db="EMBL/GenBank/DDBJ databases">
        <title>Sequencing the genomes of 1000 actinobacteria strains.</title>
        <authorList>
            <person name="Klenk H.-P."/>
        </authorList>
    </citation>
    <scope>NUCLEOTIDE SEQUENCE [LARGE SCALE GENOMIC DNA]</scope>
    <source>
        <strain evidence="2 3">DSM 102200</strain>
    </source>
</reference>
<evidence type="ECO:0000313" key="2">
    <source>
        <dbReference type="EMBL" id="TQL96412.1"/>
    </source>
</evidence>
<feature type="region of interest" description="Disordered" evidence="1">
    <location>
        <begin position="1"/>
        <end position="30"/>
    </location>
</feature>
<feature type="region of interest" description="Disordered" evidence="1">
    <location>
        <begin position="479"/>
        <end position="571"/>
    </location>
</feature>
<dbReference type="RefSeq" id="WP_141955271.1">
    <property type="nucleotide sequence ID" value="NZ_VFOZ01000001.1"/>
</dbReference>
<accession>A0A543CH26</accession>
<sequence length="820" mass="85210">MTRPSVRRSGKARRGARADAPGPSKVETEEIGGHYLLRPAGAHTDEDTRLVTEVAGDDATVVVVAVADDLADDLRAGLGEVLGHVHRHRPVLLAMSGAGDEPPEGSGDAPLAQRIADAYDLTVVAPVGDVIVVPGGSLFAYSADEVDPGWRWFAPGEESRPLGPRWPVPEWGTPLADTAATRPMTSAPTDRVVYRGKAARATPGGSRAGIAVMTVPAGLLLRPADTPAPEAGNLPYAIAPTDERPSVLVAGQVAVGDAATILAEAVARPEWRRHPLRLVPTDTGDVLPLGQALARDLGVAVEVLTGPPVRLDTSEGPHVVVLDEEGRPAWTPFTSSVLCRPPGADGTTSPPEPLDWEPPAAGMRVADATYGVLRFGEVWRLAVTRAGLWAYPADADPERYPAELTTAQPVVAETVRIDIGLPGRTVDDEVWLLLDELLRGLPHRPRAHLLFSVHGTATADAEEALRVLARRHAALVETGETRKVEEERIPEGRVPAPPGAPSASPVGKAVTSSPPGPPREAEAVPGSPAGAPPTMPAARPPAASGGPGRGRPSSSAAASGAVVVSPGRPSTDEERAAFRAMVGLGWDTHAAPVRRTFSRLPAIAAAERAAAAVDLVAVRLYLTSAEDEGFGPEAVRAGGEAARPYLACLASGLARLPTYRGAVLHGAGTRARTDLVGTVLTGPGAIGGVPLSAESRAGWPPTATVYVIWSHTARRVAALFDAGETRRKDVVFGPGSRFAVLDVRRGDADTPDLVLLRELPARPAGADEVQPSGRLALTRLDEALKFVGPAGDEEWPAHCLGPVGDPEPPPAAASGRTAEG</sequence>
<dbReference type="AlphaFoldDB" id="A0A543CH26"/>
<evidence type="ECO:0000313" key="3">
    <source>
        <dbReference type="Proteomes" id="UP000316096"/>
    </source>
</evidence>
<comment type="caution">
    <text evidence="2">The sequence shown here is derived from an EMBL/GenBank/DDBJ whole genome shotgun (WGS) entry which is preliminary data.</text>
</comment>
<feature type="compositionally biased region" description="Basic residues" evidence="1">
    <location>
        <begin position="1"/>
        <end position="15"/>
    </location>
</feature>
<organism evidence="2 3">
    <name type="scientific">Actinoallomurus bryophytorum</name>
    <dbReference type="NCBI Taxonomy" id="1490222"/>
    <lineage>
        <taxon>Bacteria</taxon>
        <taxon>Bacillati</taxon>
        <taxon>Actinomycetota</taxon>
        <taxon>Actinomycetes</taxon>
        <taxon>Streptosporangiales</taxon>
        <taxon>Thermomonosporaceae</taxon>
        <taxon>Actinoallomurus</taxon>
    </lineage>
</organism>
<protein>
    <submittedName>
        <fullName evidence="2">Uncharacterized protein</fullName>
    </submittedName>
</protein>
<name>A0A543CH26_9ACTN</name>
<feature type="compositionally biased region" description="Basic and acidic residues" evidence="1">
    <location>
        <begin position="479"/>
        <end position="491"/>
    </location>
</feature>
<feature type="region of interest" description="Disordered" evidence="1">
    <location>
        <begin position="795"/>
        <end position="820"/>
    </location>
</feature>
<feature type="compositionally biased region" description="Pro residues" evidence="1">
    <location>
        <begin position="530"/>
        <end position="539"/>
    </location>
</feature>
<evidence type="ECO:0000256" key="1">
    <source>
        <dbReference type="SAM" id="MobiDB-lite"/>
    </source>
</evidence>
<dbReference type="EMBL" id="VFOZ01000001">
    <property type="protein sequence ID" value="TQL96412.1"/>
    <property type="molecule type" value="Genomic_DNA"/>
</dbReference>
<proteinExistence type="predicted"/>
<dbReference type="Proteomes" id="UP000316096">
    <property type="component" value="Unassembled WGS sequence"/>
</dbReference>